<feature type="repeat" description="WD" evidence="1">
    <location>
        <begin position="878"/>
        <end position="913"/>
    </location>
</feature>
<dbReference type="PANTHER" id="PTHR10039:SF14">
    <property type="entry name" value="NACHT DOMAIN-CONTAINING PROTEIN"/>
    <property type="match status" value="1"/>
</dbReference>
<dbReference type="EMBL" id="CP058905">
    <property type="protein sequence ID" value="QLJ96917.1"/>
    <property type="molecule type" value="Genomic_DNA"/>
</dbReference>
<organism evidence="2">
    <name type="scientific">Micromonospora carbonacea</name>
    <dbReference type="NCBI Taxonomy" id="47853"/>
    <lineage>
        <taxon>Bacteria</taxon>
        <taxon>Bacillati</taxon>
        <taxon>Actinomycetota</taxon>
        <taxon>Actinomycetes</taxon>
        <taxon>Micromonosporales</taxon>
        <taxon>Micromonosporaceae</taxon>
        <taxon>Micromonospora</taxon>
    </lineage>
</organism>
<reference evidence="2" key="1">
    <citation type="submission" date="2020-08" db="EMBL/GenBank/DDBJ databases">
        <title>A bifunctional nitrone conjugated secondary metabolite targeting the ribosome.</title>
        <authorList>
            <person name="Limbrick E.M."/>
            <person name="Graf M."/>
            <person name="Derewacz D.K."/>
            <person name="Nguyen F."/>
            <person name="Spraggins J.M."/>
            <person name="Wieland M."/>
            <person name="Ynigez-Gutierrez A.E."/>
            <person name="Reisman B.J."/>
            <person name="Zinshteyn B."/>
            <person name="McCulloch K."/>
            <person name="Iverson T.M."/>
            <person name="Green R."/>
            <person name="Wilson D.N."/>
            <person name="Bachmann B.O."/>
        </authorList>
    </citation>
    <scope>NUCLEOTIDE SEQUENCE</scope>
    <source>
        <strain evidence="2">Africana</strain>
    </source>
</reference>
<dbReference type="SUPFAM" id="SSF52540">
    <property type="entry name" value="P-loop containing nucleoside triphosphate hydrolases"/>
    <property type="match status" value="1"/>
</dbReference>
<proteinExistence type="predicted"/>
<name>A0A7D5YAS2_9ACTN</name>
<dbReference type="InterPro" id="IPR011047">
    <property type="entry name" value="Quinoprotein_ADH-like_sf"/>
</dbReference>
<gene>
    <name evidence="2" type="ORF">HZU44_18745</name>
</gene>
<dbReference type="AlphaFoldDB" id="A0A7D5YAS2"/>
<evidence type="ECO:0000313" key="2">
    <source>
        <dbReference type="EMBL" id="QLJ96917.1"/>
    </source>
</evidence>
<keyword evidence="1" id="KW-0853">WD repeat</keyword>
<dbReference type="InterPro" id="IPR001680">
    <property type="entry name" value="WD40_rpt"/>
</dbReference>
<sequence length="1241" mass="133794">MPDTDLFFEETVGRYVDHARFVPRDWLADRVEAHLADPECRFVLITGAPGTGKSALVAWLARRRPLGLRYFIRADSVRALASGSVRSVLLRLGHQLAVRRPELFAGQGLDVSVDQQVGAVAEGGRLVGVRAEQMVVSPFRRTAVTVRQHAGRVAGEVTALDVGRIVSDDSGLDVGALERLALHEPAAALAVVDPAAQLVVLVDALDEIRFRADEASLTQWLASCSPLPANVRVVVSSRPDAELLDRFRIVQRPWLREEVIDTGTESARADVGRYLTSALPDRTSGPGPRLPERVAAAANGNFQYAVAFVAAVESAAARGDRAALERLTQLAELPEGLADLYAFFVMLIRDAVRDMRVAGGGGWLPAWPAVYRPLLSVLALAREPVDRRRLAELSEIEVEPEWVVEALDRLGQFLRRSGDAMELYHASFAEFLVDPGTESRYAWAYVDAAAWHARLADRMVRQHRHDWLHADGYTRRHLVTHAAASGRVDDLLDDLAFVVVADPRFLVPAAGSATSHGAALVRRAAQHLHTEPEPQRAAQLELMARQSGLSGLADRLAAARTDLPWRVRWLHWDAVPQVSQVVGRHAGGVSRIAVGSISGVPAAVAVDDRGTLECWDLSSGLRAAPTRRVGYPNRPYQLSVVEIAGRATAVVAQTNVGYDGGIAFVDLLLGFEPLPRIKTPHEVDRFVAALDGDGGVVVLVHGYTRKTDRRGRARPEVRLWRYDGARWTDRLVDGLPRHFFLHGLGVAGGRLFALAEHDAALYVADATGGPVCRPIRVGHGTIREDLAVGLVGGRPVAAGYVGDLQGVDRYPSGLRMLALDTGETLWAVAHFHDYHDYYDTSSVVIDRVEGREVVVAGGQTGPLRVHDAVDGKVLHPPLRGHTGRLTGLAVLTSPGSGTIVSAGEDGTVRLWRLPRHTHRTPTRSRTDRCLKGRPYAVALGVAGGRRLLAVQVFTMEGYASVIEVIDADSGRHLWQLHPSGSRWQAVLAFHAGAEGDLLIAGEAQGVATIWRLGDGKPKQVPAPALDAPVDGYQFYDSDYVQDYDMALGEDGGDPVLALSSASEVLVRNLRTGELLGPPPGRSAGSHISLGRVAGRLTVAGSDPGLLDVGTGRFRPELRRWSGNVVATAFLTAGQHTWFAVSTRTPDHVFVWPVPRADEPPAEPIELAGHLGWVEVLHGGTLTGRPVFAGADQSGVVTLWSPTGEVLRKLDVGSDVRNLAMAGDLLAVSTLDGVLVVQLAAG</sequence>
<evidence type="ECO:0000256" key="1">
    <source>
        <dbReference type="PROSITE-ProRule" id="PRU00221"/>
    </source>
</evidence>
<dbReference type="InterPro" id="IPR027417">
    <property type="entry name" value="P-loop_NTPase"/>
</dbReference>
<dbReference type="PANTHER" id="PTHR10039">
    <property type="entry name" value="AMELOGENIN"/>
    <property type="match status" value="1"/>
</dbReference>
<dbReference type="PROSITE" id="PS50294">
    <property type="entry name" value="WD_REPEATS_REGION"/>
    <property type="match status" value="1"/>
</dbReference>
<dbReference type="SUPFAM" id="SSF50998">
    <property type="entry name" value="Quinoprotein alcohol dehydrogenase-like"/>
    <property type="match status" value="2"/>
</dbReference>
<dbReference type="InterPro" id="IPR015943">
    <property type="entry name" value="WD40/YVTN_repeat-like_dom_sf"/>
</dbReference>
<dbReference type="PROSITE" id="PS50082">
    <property type="entry name" value="WD_REPEATS_2"/>
    <property type="match status" value="1"/>
</dbReference>
<dbReference type="Gene3D" id="2.130.10.10">
    <property type="entry name" value="YVTN repeat-like/Quinoprotein amine dehydrogenase"/>
    <property type="match status" value="2"/>
</dbReference>
<accession>A0A7D5YAS2</accession>
<protein>
    <submittedName>
        <fullName evidence="2">Uncharacterized protein</fullName>
    </submittedName>
</protein>
<dbReference type="SMART" id="SM00320">
    <property type="entry name" value="WD40"/>
    <property type="match status" value="2"/>
</dbReference>